<dbReference type="InterPro" id="IPR014043">
    <property type="entry name" value="Acyl_transferase_dom"/>
</dbReference>
<evidence type="ECO:0000256" key="5">
    <source>
        <dbReference type="ARBA" id="ARBA00048462"/>
    </source>
</evidence>
<protein>
    <recommendedName>
        <fullName evidence="2 6">Malonyl CoA-acyl carrier protein transacylase</fullName>
        <ecNumber evidence="1 6">2.3.1.39</ecNumber>
    </recommendedName>
</protein>
<gene>
    <name evidence="9" type="primary">fabD</name>
    <name evidence="9" type="ORF">DCR58_06730</name>
</gene>
<dbReference type="InterPro" id="IPR050858">
    <property type="entry name" value="Mal-CoA-ACP_Trans/PKS_FabD"/>
</dbReference>
<dbReference type="FunFam" id="3.30.70.250:FF:000001">
    <property type="entry name" value="Malonyl CoA-acyl carrier protein transacylase"/>
    <property type="match status" value="1"/>
</dbReference>
<reference evidence="9 10" key="1">
    <citation type="journal article" date="2018" name="Nat. Biotechnol.">
        <title>A standardized bacterial taxonomy based on genome phylogeny substantially revises the tree of life.</title>
        <authorList>
            <person name="Parks D.H."/>
            <person name="Chuvochina M."/>
            <person name="Waite D.W."/>
            <person name="Rinke C."/>
            <person name="Skarshewski A."/>
            <person name="Chaumeil P.A."/>
            <person name="Hugenholtz P."/>
        </authorList>
    </citation>
    <scope>NUCLEOTIDE SEQUENCE [LARGE SCALE GENOMIC DNA]</scope>
    <source>
        <strain evidence="9">UBA9360</strain>
    </source>
</reference>
<evidence type="ECO:0000256" key="7">
    <source>
        <dbReference type="PIRSR" id="PIRSR000446-1"/>
    </source>
</evidence>
<dbReference type="PANTHER" id="PTHR42681">
    <property type="entry name" value="MALONYL-COA-ACYL CARRIER PROTEIN TRANSACYLASE, MITOCHONDRIAL"/>
    <property type="match status" value="1"/>
</dbReference>
<dbReference type="InterPro" id="IPR024925">
    <property type="entry name" value="Malonyl_CoA-ACP_transAc"/>
</dbReference>
<evidence type="ECO:0000256" key="4">
    <source>
        <dbReference type="ARBA" id="ARBA00023315"/>
    </source>
</evidence>
<dbReference type="SUPFAM" id="SSF55048">
    <property type="entry name" value="Probable ACP-binding domain of malonyl-CoA ACP transacylase"/>
    <property type="match status" value="1"/>
</dbReference>
<name>A0A348WPK2_9GAMM</name>
<evidence type="ECO:0000313" key="10">
    <source>
        <dbReference type="Proteomes" id="UP000262878"/>
    </source>
</evidence>
<dbReference type="InterPro" id="IPR004410">
    <property type="entry name" value="Malonyl_CoA-ACP_transAc_FabD"/>
</dbReference>
<evidence type="ECO:0000256" key="1">
    <source>
        <dbReference type="ARBA" id="ARBA00013258"/>
    </source>
</evidence>
<comment type="similarity">
    <text evidence="6">Belongs to the fabD family.</text>
</comment>
<comment type="catalytic activity">
    <reaction evidence="5 6">
        <text>holo-[ACP] + malonyl-CoA = malonyl-[ACP] + CoA</text>
        <dbReference type="Rhea" id="RHEA:41792"/>
        <dbReference type="Rhea" id="RHEA-COMP:9623"/>
        <dbReference type="Rhea" id="RHEA-COMP:9685"/>
        <dbReference type="ChEBI" id="CHEBI:57287"/>
        <dbReference type="ChEBI" id="CHEBI:57384"/>
        <dbReference type="ChEBI" id="CHEBI:64479"/>
        <dbReference type="ChEBI" id="CHEBI:78449"/>
        <dbReference type="EC" id="2.3.1.39"/>
    </reaction>
</comment>
<dbReference type="STRING" id="314276.OS145_00210"/>
<sequence length="306" mass="32798">MTKIAYVFPGQGSQAKGMLAELAQTNDIIQTTFAEASEELGYDLWTIAQEGPDEKLNDTRITQPLLLTASVALFRLAQEKELSQPQVMAGHSLGEYSALTCAGVLEFRDAVRLVALRGEAMQNAVAPGEGAMAAVIGLDDEVIAELCQKAAEDEVVTPVNYNSPGQVVIAGHRNAVARASELLKEAGAKRVLPLPVSVPSHCELMKPAAEQLMSALKAVTFKPASCDVINNVDVSINDDPEAIKDALVRQLYFPVRWTETVEKLAEMGVEAAYEVGPGKVLTGLSKRITKAFGCQALNTPEAFETE</sequence>
<dbReference type="GO" id="GO:0005829">
    <property type="term" value="C:cytosol"/>
    <property type="evidence" value="ECO:0007669"/>
    <property type="project" value="TreeGrafter"/>
</dbReference>
<dbReference type="Gene3D" id="3.40.366.10">
    <property type="entry name" value="Malonyl-Coenzyme A Acyl Carrier Protein, domain 2"/>
    <property type="match status" value="1"/>
</dbReference>
<dbReference type="EC" id="2.3.1.39" evidence="1 6"/>
<dbReference type="SUPFAM" id="SSF52151">
    <property type="entry name" value="FabD/lysophospholipase-like"/>
    <property type="match status" value="1"/>
</dbReference>
<dbReference type="Gene3D" id="3.30.70.250">
    <property type="entry name" value="Malonyl-CoA ACP transacylase, ACP-binding"/>
    <property type="match status" value="1"/>
</dbReference>
<dbReference type="SMART" id="SM00827">
    <property type="entry name" value="PKS_AT"/>
    <property type="match status" value="1"/>
</dbReference>
<feature type="domain" description="Malonyl-CoA:ACP transacylase (MAT)" evidence="8">
    <location>
        <begin position="7"/>
        <end position="299"/>
    </location>
</feature>
<proteinExistence type="inferred from homology"/>
<dbReference type="EMBL" id="DMUP01000155">
    <property type="protein sequence ID" value="HAR56464.1"/>
    <property type="molecule type" value="Genomic_DNA"/>
</dbReference>
<dbReference type="InterPro" id="IPR016035">
    <property type="entry name" value="Acyl_Trfase/lysoPLipase"/>
</dbReference>
<dbReference type="RefSeq" id="WP_272978457.1">
    <property type="nucleotide sequence ID" value="NZ_DBGH01000118.1"/>
</dbReference>
<dbReference type="GO" id="GO:0004314">
    <property type="term" value="F:[acyl-carrier-protein] S-malonyltransferase activity"/>
    <property type="evidence" value="ECO:0007669"/>
    <property type="project" value="UniProtKB-EC"/>
</dbReference>
<keyword evidence="4 6" id="KW-0012">Acyltransferase</keyword>
<dbReference type="PIRSF" id="PIRSF000446">
    <property type="entry name" value="Mct"/>
    <property type="match status" value="1"/>
</dbReference>
<evidence type="ECO:0000256" key="2">
    <source>
        <dbReference type="ARBA" id="ARBA00018953"/>
    </source>
</evidence>
<dbReference type="Proteomes" id="UP000262878">
    <property type="component" value="Unassembled WGS sequence"/>
</dbReference>
<evidence type="ECO:0000256" key="6">
    <source>
        <dbReference type="PIRNR" id="PIRNR000446"/>
    </source>
</evidence>
<dbReference type="Pfam" id="PF00698">
    <property type="entry name" value="Acyl_transf_1"/>
    <property type="match status" value="1"/>
</dbReference>
<evidence type="ECO:0000256" key="3">
    <source>
        <dbReference type="ARBA" id="ARBA00022679"/>
    </source>
</evidence>
<dbReference type="InterPro" id="IPR001227">
    <property type="entry name" value="Ac_transferase_dom_sf"/>
</dbReference>
<comment type="caution">
    <text evidence="9">The sequence shown here is derived from an EMBL/GenBank/DDBJ whole genome shotgun (WGS) entry which is preliminary data.</text>
</comment>
<feature type="active site" evidence="7">
    <location>
        <position position="201"/>
    </location>
</feature>
<accession>A0A348WPK2</accession>
<evidence type="ECO:0000259" key="8">
    <source>
        <dbReference type="SMART" id="SM00827"/>
    </source>
</evidence>
<dbReference type="AlphaFoldDB" id="A0A348WPK2"/>
<organism evidence="9 10">
    <name type="scientific">Idiomarina baltica</name>
    <dbReference type="NCBI Taxonomy" id="190892"/>
    <lineage>
        <taxon>Bacteria</taxon>
        <taxon>Pseudomonadati</taxon>
        <taxon>Pseudomonadota</taxon>
        <taxon>Gammaproteobacteria</taxon>
        <taxon>Alteromonadales</taxon>
        <taxon>Idiomarinaceae</taxon>
        <taxon>Idiomarina</taxon>
    </lineage>
</organism>
<evidence type="ECO:0000313" key="9">
    <source>
        <dbReference type="EMBL" id="HAR56464.1"/>
    </source>
</evidence>
<dbReference type="PANTHER" id="PTHR42681:SF1">
    <property type="entry name" value="MALONYL-COA-ACYL CARRIER PROTEIN TRANSACYLASE, MITOCHONDRIAL"/>
    <property type="match status" value="1"/>
</dbReference>
<feature type="active site" evidence="7">
    <location>
        <position position="92"/>
    </location>
</feature>
<dbReference type="NCBIfam" id="TIGR00128">
    <property type="entry name" value="fabD"/>
    <property type="match status" value="1"/>
</dbReference>
<keyword evidence="3 6" id="KW-0808">Transferase</keyword>
<dbReference type="GO" id="GO:0006633">
    <property type="term" value="P:fatty acid biosynthetic process"/>
    <property type="evidence" value="ECO:0007669"/>
    <property type="project" value="TreeGrafter"/>
</dbReference>
<dbReference type="InterPro" id="IPR016036">
    <property type="entry name" value="Malonyl_transacylase_ACP-bd"/>
</dbReference>